<evidence type="ECO:0000259" key="1">
    <source>
        <dbReference type="Pfam" id="PF14534"/>
    </source>
</evidence>
<dbReference type="GO" id="GO:0016853">
    <property type="term" value="F:isomerase activity"/>
    <property type="evidence" value="ECO:0007669"/>
    <property type="project" value="UniProtKB-KW"/>
</dbReference>
<dbReference type="InterPro" id="IPR032710">
    <property type="entry name" value="NTF2-like_dom_sf"/>
</dbReference>
<reference evidence="2 3" key="1">
    <citation type="submission" date="2020-08" db="EMBL/GenBank/DDBJ databases">
        <title>Genomic Encyclopedia of Type Strains, Phase IV (KMG-IV): sequencing the most valuable type-strain genomes for metagenomic binning, comparative biology and taxonomic classification.</title>
        <authorList>
            <person name="Goeker M."/>
        </authorList>
    </citation>
    <scope>NUCLEOTIDE SEQUENCE [LARGE SCALE GENOMIC DNA]</scope>
    <source>
        <strain evidence="2 3">DSM 27163</strain>
    </source>
</reference>
<keyword evidence="3" id="KW-1185">Reference proteome</keyword>
<accession>A0A7W9EQR3</accession>
<dbReference type="Pfam" id="PF14534">
    <property type="entry name" value="DUF4440"/>
    <property type="match status" value="1"/>
</dbReference>
<name>A0A7W9EQR3_9SPHN</name>
<comment type="caution">
    <text evidence="2">The sequence shown here is derived from an EMBL/GenBank/DDBJ whole genome shotgun (WGS) entry which is preliminary data.</text>
</comment>
<sequence>MHYMHSNATSDSKDEYITKISSGQLRYLSINASNVDIQVCGDHALVLGHLRAEVVSDGKPRILDCKFIAVWSFEGETWRFKAFAPTPIPTVT</sequence>
<dbReference type="AlphaFoldDB" id="A0A7W9EQR3"/>
<keyword evidence="2" id="KW-0413">Isomerase</keyword>
<evidence type="ECO:0000313" key="3">
    <source>
        <dbReference type="Proteomes" id="UP000537161"/>
    </source>
</evidence>
<dbReference type="SUPFAM" id="SSF54427">
    <property type="entry name" value="NTF2-like"/>
    <property type="match status" value="1"/>
</dbReference>
<proteinExistence type="predicted"/>
<feature type="domain" description="DUF4440" evidence="1">
    <location>
        <begin position="3"/>
        <end position="79"/>
    </location>
</feature>
<evidence type="ECO:0000313" key="2">
    <source>
        <dbReference type="EMBL" id="MBB5705480.1"/>
    </source>
</evidence>
<dbReference type="EMBL" id="JACIJH010000001">
    <property type="protein sequence ID" value="MBB5705480.1"/>
    <property type="molecule type" value="Genomic_DNA"/>
</dbReference>
<organism evidence="2 3">
    <name type="scientific">Sphingopyxis panaciterrulae</name>
    <dbReference type="NCBI Taxonomy" id="462372"/>
    <lineage>
        <taxon>Bacteria</taxon>
        <taxon>Pseudomonadati</taxon>
        <taxon>Pseudomonadota</taxon>
        <taxon>Alphaproteobacteria</taxon>
        <taxon>Sphingomonadales</taxon>
        <taxon>Sphingomonadaceae</taxon>
        <taxon>Sphingopyxis</taxon>
    </lineage>
</organism>
<dbReference type="InterPro" id="IPR027843">
    <property type="entry name" value="DUF4440"/>
</dbReference>
<protein>
    <submittedName>
        <fullName evidence="2">Ketosteroid isomerase-like protein</fullName>
    </submittedName>
</protein>
<dbReference type="Gene3D" id="3.10.450.50">
    <property type="match status" value="1"/>
</dbReference>
<gene>
    <name evidence="2" type="ORF">FHR21_000805</name>
</gene>
<dbReference type="Proteomes" id="UP000537161">
    <property type="component" value="Unassembled WGS sequence"/>
</dbReference>